<gene>
    <name evidence="2" type="ORF">SOO65_03595</name>
</gene>
<reference evidence="2 3" key="1">
    <citation type="submission" date="2023-11" db="EMBL/GenBank/DDBJ databases">
        <title>Peredibacter starrii A3.12.</title>
        <authorList>
            <person name="Mitchell R.J."/>
        </authorList>
    </citation>
    <scope>NUCLEOTIDE SEQUENCE [LARGE SCALE GENOMIC DNA]</scope>
    <source>
        <strain evidence="2 3">A3.12</strain>
    </source>
</reference>
<evidence type="ECO:0000313" key="3">
    <source>
        <dbReference type="Proteomes" id="UP001324634"/>
    </source>
</evidence>
<protein>
    <submittedName>
        <fullName evidence="2">FdtA/QdtA family cupin domain-containing protein</fullName>
    </submittedName>
</protein>
<dbReference type="CDD" id="cd20292">
    <property type="entry name" value="cupin_QdtA-like"/>
    <property type="match status" value="1"/>
</dbReference>
<keyword evidence="3" id="KW-1185">Reference proteome</keyword>
<organism evidence="2 3">
    <name type="scientific">Peredibacter starrii</name>
    <dbReference type="NCBI Taxonomy" id="28202"/>
    <lineage>
        <taxon>Bacteria</taxon>
        <taxon>Pseudomonadati</taxon>
        <taxon>Bdellovibrionota</taxon>
        <taxon>Bacteriovoracia</taxon>
        <taxon>Bacteriovoracales</taxon>
        <taxon>Bacteriovoracaceae</taxon>
        <taxon>Peredibacter</taxon>
    </lineage>
</organism>
<dbReference type="InterPro" id="IPR011051">
    <property type="entry name" value="RmlC_Cupin_sf"/>
</dbReference>
<evidence type="ECO:0000259" key="1">
    <source>
        <dbReference type="Pfam" id="PF05523"/>
    </source>
</evidence>
<feature type="domain" description="Sugar 3,4-ketoisomerase QdtA cupin" evidence="1">
    <location>
        <begin position="6"/>
        <end position="128"/>
    </location>
</feature>
<dbReference type="Proteomes" id="UP001324634">
    <property type="component" value="Chromosome"/>
</dbReference>
<dbReference type="KEGG" id="psti:SOO65_03595"/>
<dbReference type="EMBL" id="CP139487">
    <property type="protein sequence ID" value="WPU65824.1"/>
    <property type="molecule type" value="Genomic_DNA"/>
</dbReference>
<dbReference type="InterPro" id="IPR014710">
    <property type="entry name" value="RmlC-like_jellyroll"/>
</dbReference>
<dbReference type="RefSeq" id="WP_321397061.1">
    <property type="nucleotide sequence ID" value="NZ_CP139487.1"/>
</dbReference>
<dbReference type="Pfam" id="PF05523">
    <property type="entry name" value="FdtA"/>
    <property type="match status" value="1"/>
</dbReference>
<dbReference type="SUPFAM" id="SSF51182">
    <property type="entry name" value="RmlC-like cupins"/>
    <property type="match status" value="1"/>
</dbReference>
<dbReference type="AlphaFoldDB" id="A0AAX4HR50"/>
<proteinExistence type="predicted"/>
<dbReference type="InterPro" id="IPR008894">
    <property type="entry name" value="QdtA_cupin_dom"/>
</dbReference>
<accession>A0AAX4HR50</accession>
<sequence>MKNYSVDLKGISDNRGLLVSLESFKNVPFEIKRVYYLCKLDSQAPRGFHAHKNLKQLVVCVSGSCDFLLDDGKEKIQITLNDPTKALFIESMIWREMHNFSKDCVVMVLASEHYDETDYIRDYEVFKIKAAK</sequence>
<evidence type="ECO:0000313" key="2">
    <source>
        <dbReference type="EMBL" id="WPU65824.1"/>
    </source>
</evidence>
<name>A0AAX4HR50_9BACT</name>
<dbReference type="Gene3D" id="2.60.120.10">
    <property type="entry name" value="Jelly Rolls"/>
    <property type="match status" value="1"/>
</dbReference>